<evidence type="ECO:0000256" key="1">
    <source>
        <dbReference type="SAM" id="MobiDB-lite"/>
    </source>
</evidence>
<feature type="region of interest" description="Disordered" evidence="1">
    <location>
        <begin position="49"/>
        <end position="87"/>
    </location>
</feature>
<comment type="caution">
    <text evidence="3">The sequence shown here is derived from an EMBL/GenBank/DDBJ whole genome shotgun (WGS) entry which is preliminary data.</text>
</comment>
<organism evidence="3 4">
    <name type="scientific">Peronospora matthiolae</name>
    <dbReference type="NCBI Taxonomy" id="2874970"/>
    <lineage>
        <taxon>Eukaryota</taxon>
        <taxon>Sar</taxon>
        <taxon>Stramenopiles</taxon>
        <taxon>Oomycota</taxon>
        <taxon>Peronosporomycetes</taxon>
        <taxon>Peronosporales</taxon>
        <taxon>Peronosporaceae</taxon>
        <taxon>Peronospora</taxon>
    </lineage>
</organism>
<evidence type="ECO:0000313" key="2">
    <source>
        <dbReference type="EMBL" id="CAK7892524.1"/>
    </source>
</evidence>
<dbReference type="Proteomes" id="UP001162060">
    <property type="component" value="Unassembled WGS sequence"/>
</dbReference>
<protein>
    <submittedName>
        <fullName evidence="3">Uncharacterized protein</fullName>
    </submittedName>
</protein>
<reference evidence="3" key="1">
    <citation type="submission" date="2024-01" db="EMBL/GenBank/DDBJ databases">
        <authorList>
            <person name="Webb A."/>
        </authorList>
    </citation>
    <scope>NUCLEOTIDE SEQUENCE</scope>
    <source>
        <strain evidence="3">Pm1</strain>
    </source>
</reference>
<dbReference type="EMBL" id="CAKLBY020000003">
    <property type="protein sequence ID" value="CAK7892524.1"/>
    <property type="molecule type" value="Genomic_DNA"/>
</dbReference>
<feature type="region of interest" description="Disordered" evidence="1">
    <location>
        <begin position="1"/>
        <end position="25"/>
    </location>
</feature>
<name>A0AAV1V518_9STRA</name>
<accession>A0AAV1V518</accession>
<proteinExistence type="predicted"/>
<evidence type="ECO:0000313" key="3">
    <source>
        <dbReference type="EMBL" id="CAK7941382.1"/>
    </source>
</evidence>
<evidence type="ECO:0000313" key="4">
    <source>
        <dbReference type="Proteomes" id="UP001162060"/>
    </source>
</evidence>
<dbReference type="AlphaFoldDB" id="A0AAV1V518"/>
<sequence>MEGRGTAQEGYAEEKGEDKAPPVDQAAALAKMLKMLEKMESRVSQIEARQNGSSYFGSAPKSHPLSTEVPHTAPRGQGRGHDWSCNI</sequence>
<gene>
    <name evidence="3" type="ORF">PM001_LOCUS26532</name>
    <name evidence="2" type="ORF">PM001_LOCUS419</name>
</gene>
<feature type="compositionally biased region" description="Basic and acidic residues" evidence="1">
    <location>
        <begin position="12"/>
        <end position="21"/>
    </location>
</feature>
<dbReference type="EMBL" id="CAKLBY020000264">
    <property type="protein sequence ID" value="CAK7941382.1"/>
    <property type="molecule type" value="Genomic_DNA"/>
</dbReference>